<evidence type="ECO:0000313" key="2">
    <source>
        <dbReference type="Proteomes" id="UP000283210"/>
    </source>
</evidence>
<evidence type="ECO:0000313" key="1">
    <source>
        <dbReference type="EMBL" id="RVE69150.1"/>
    </source>
</evidence>
<proteinExistence type="predicted"/>
<organism evidence="1 2">
    <name type="scientific">Oryzias javanicus</name>
    <name type="common">Javanese ricefish</name>
    <name type="synonym">Aplocheilus javanicus</name>
    <dbReference type="NCBI Taxonomy" id="123683"/>
    <lineage>
        <taxon>Eukaryota</taxon>
        <taxon>Metazoa</taxon>
        <taxon>Chordata</taxon>
        <taxon>Craniata</taxon>
        <taxon>Vertebrata</taxon>
        <taxon>Euteleostomi</taxon>
        <taxon>Actinopterygii</taxon>
        <taxon>Neopterygii</taxon>
        <taxon>Teleostei</taxon>
        <taxon>Neoteleostei</taxon>
        <taxon>Acanthomorphata</taxon>
        <taxon>Ovalentaria</taxon>
        <taxon>Atherinomorphae</taxon>
        <taxon>Beloniformes</taxon>
        <taxon>Adrianichthyidae</taxon>
        <taxon>Oryziinae</taxon>
        <taxon>Oryzias</taxon>
    </lineage>
</organism>
<dbReference type="Proteomes" id="UP000283210">
    <property type="component" value="Chromosome 8"/>
</dbReference>
<reference evidence="1 2" key="2">
    <citation type="submission" date="2019-01" db="EMBL/GenBank/DDBJ databases">
        <title>A chromosome length genome reference of the Java medaka (oryzias javanicus).</title>
        <authorList>
            <person name="Herpin A."/>
            <person name="Takehana Y."/>
            <person name="Naruse K."/>
            <person name="Ansai S."/>
            <person name="Kawaguchi M."/>
        </authorList>
    </citation>
    <scope>NUCLEOTIDE SEQUENCE [LARGE SCALE GENOMIC DNA]</scope>
    <source>
        <strain evidence="1">RS831</strain>
        <tissue evidence="1">Whole body</tissue>
    </source>
</reference>
<gene>
    <name evidence="1" type="ORF">OJAV_G00075150</name>
</gene>
<dbReference type="AlphaFoldDB" id="A0A3S2Q3R1"/>
<keyword evidence="2" id="KW-1185">Reference proteome</keyword>
<protein>
    <submittedName>
        <fullName evidence="1">Uncharacterized protein</fullName>
    </submittedName>
</protein>
<sequence length="135" mass="15371">MSGLIRVTAAAGEEEKGLFKPCCRHTEQAFILGRRKRGGWGVSVTLETRGPADSRPLSSLLKFLWISNSKREREGGRGEVRLGELCADARVSAGKLGRTEPPMRPSKRMERTLMWNPHRVLQRRLRVETDWQFIL</sequence>
<accession>A0A3S2Q3R1</accession>
<reference evidence="1 2" key="1">
    <citation type="submission" date="2018-11" db="EMBL/GenBank/DDBJ databases">
        <authorList>
            <person name="Lopez-Roques C."/>
            <person name="Donnadieu C."/>
            <person name="Bouchez O."/>
            <person name="Klopp C."/>
            <person name="Cabau C."/>
            <person name="Zahm M."/>
        </authorList>
    </citation>
    <scope>NUCLEOTIDE SEQUENCE [LARGE SCALE GENOMIC DNA]</scope>
    <source>
        <strain evidence="1">RS831</strain>
        <tissue evidence="1">Whole body</tissue>
    </source>
</reference>
<name>A0A3S2Q3R1_ORYJA</name>
<dbReference type="EMBL" id="CM012444">
    <property type="protein sequence ID" value="RVE69150.1"/>
    <property type="molecule type" value="Genomic_DNA"/>
</dbReference>